<evidence type="ECO:0000313" key="1">
    <source>
        <dbReference type="EMBL" id="KAJ8681366.1"/>
    </source>
</evidence>
<keyword evidence="2" id="KW-1185">Reference proteome</keyword>
<comment type="caution">
    <text evidence="1">The sequence shown here is derived from an EMBL/GenBank/DDBJ whole genome shotgun (WGS) entry which is preliminary data.</text>
</comment>
<name>A0ACC2PD25_9HYME</name>
<dbReference type="EMBL" id="CM056742">
    <property type="protein sequence ID" value="KAJ8681366.1"/>
    <property type="molecule type" value="Genomic_DNA"/>
</dbReference>
<feature type="non-terminal residue" evidence="1">
    <location>
        <position position="457"/>
    </location>
</feature>
<sequence length="457" mass="49129">MTPRPALLLLLLVSCSRGLLGVEVEEQHQPQQHQVTANDPVDILRCCGSNEQLHQSPSTGQPECSSGPDVHSSSEAAKLIVYSPEIGDFLSDWPKSWHLRPNSRPTCAPGHEQRLLFFSVLNPFVLFESGLVELEPGDTSGPKLGPQDYCIGGASSILACVPSTQSQAHQQSGSPNSSASHDVKALDDDDDVPAHGPGNKRPHALTAPSSSSPRPRLRKCCGPNAAYDRSSCVGMEDGTVMSLEEEKALLLATSKTGGGSGGKNNNVSSGSSAGVVAAMEIVTGFPRCSGQPEPITIIGDMGGAVLQADASLLINGQHIPPQEFCIERLKHEASRLLPAKVFACSSHADKGNRIRQEQDIRFVLYPAGFIVSAIFLAATLATGCLLPASHHVLHWRCQTHHVACLMLGDIAMAIIQLAGHSLHEKELCRILAILAHFFFLATFFWLNTMCFNIWWTF</sequence>
<proteinExistence type="predicted"/>
<organism evidence="1 2">
    <name type="scientific">Eretmocerus hayati</name>
    <dbReference type="NCBI Taxonomy" id="131215"/>
    <lineage>
        <taxon>Eukaryota</taxon>
        <taxon>Metazoa</taxon>
        <taxon>Ecdysozoa</taxon>
        <taxon>Arthropoda</taxon>
        <taxon>Hexapoda</taxon>
        <taxon>Insecta</taxon>
        <taxon>Pterygota</taxon>
        <taxon>Neoptera</taxon>
        <taxon>Endopterygota</taxon>
        <taxon>Hymenoptera</taxon>
        <taxon>Apocrita</taxon>
        <taxon>Proctotrupomorpha</taxon>
        <taxon>Chalcidoidea</taxon>
        <taxon>Aphelinidae</taxon>
        <taxon>Aphelininae</taxon>
        <taxon>Eretmocerus</taxon>
    </lineage>
</organism>
<evidence type="ECO:0000313" key="2">
    <source>
        <dbReference type="Proteomes" id="UP001239111"/>
    </source>
</evidence>
<dbReference type="Proteomes" id="UP001239111">
    <property type="component" value="Chromosome 2"/>
</dbReference>
<protein>
    <submittedName>
        <fullName evidence="1">Uncharacterized protein</fullName>
    </submittedName>
</protein>
<reference evidence="1" key="1">
    <citation type="submission" date="2023-04" db="EMBL/GenBank/DDBJ databases">
        <title>A chromosome-level genome assembly of the parasitoid wasp Eretmocerus hayati.</title>
        <authorList>
            <person name="Zhong Y."/>
            <person name="Liu S."/>
            <person name="Liu Y."/>
        </authorList>
    </citation>
    <scope>NUCLEOTIDE SEQUENCE</scope>
    <source>
        <strain evidence="1">ZJU_SS_LIU_2023</strain>
    </source>
</reference>
<gene>
    <name evidence="1" type="ORF">QAD02_017153</name>
</gene>
<accession>A0ACC2PD25</accession>